<dbReference type="Gene3D" id="1.20.1270.60">
    <property type="entry name" value="Arfaptin homology (AH) domain/BAR domain"/>
    <property type="match status" value="1"/>
</dbReference>
<dbReference type="OrthoDB" id="5835493at2759"/>
<keyword evidence="4" id="KW-1185">Reference proteome</keyword>
<sequence length="303" mass="34697">MIGSGDMPSVIFTLSTRHTKLTHLYFIFVGNNFEKPFNHIDRIDYLQSPSKAKSSTTTVTSSKTCSADTIPSYPAKSKSGKGVLLTSTVSYQNISLKSLITAESGSKTKQAIRKFLFRVKESIGLVKKTEISKHFSDSLEHLDHYKLCLDSVAEAVCHAIQDNPKYRVENRKNQIKLYEMRGMEHREYIRRAIRTMNNIRSFIQNDYWVIGARRTELDTLRREMDFAKSELKAAKDEKMIAAKDHLYKLAVAAFQEKTKQLSIMLDDLSNSKASHIADLEDLMHCIRKYHERIAHLSKEVEQG</sequence>
<evidence type="ECO:0000259" key="2">
    <source>
        <dbReference type="Pfam" id="PF03114"/>
    </source>
</evidence>
<reference evidence="3 4" key="1">
    <citation type="submission" date="2013-11" db="EMBL/GenBank/DDBJ databases">
        <title>Draft genome of the bovine lungworm Dictyocaulus viviparus.</title>
        <authorList>
            <person name="Mitreva M."/>
        </authorList>
    </citation>
    <scope>NUCLEOTIDE SEQUENCE [LARGE SCALE GENOMIC DNA]</scope>
    <source>
        <strain evidence="3 4">HannoverDv2000</strain>
    </source>
</reference>
<organism evidence="3 4">
    <name type="scientific">Dictyocaulus viviparus</name>
    <name type="common">Bovine lungworm</name>
    <dbReference type="NCBI Taxonomy" id="29172"/>
    <lineage>
        <taxon>Eukaryota</taxon>
        <taxon>Metazoa</taxon>
        <taxon>Ecdysozoa</taxon>
        <taxon>Nematoda</taxon>
        <taxon>Chromadorea</taxon>
        <taxon>Rhabditida</taxon>
        <taxon>Rhabditina</taxon>
        <taxon>Rhabditomorpha</taxon>
        <taxon>Strongyloidea</taxon>
        <taxon>Metastrongylidae</taxon>
        <taxon>Dictyocaulus</taxon>
    </lineage>
</organism>
<keyword evidence="1" id="KW-0175">Coiled coil</keyword>
<dbReference type="SUPFAM" id="SSF103657">
    <property type="entry name" value="BAR/IMD domain-like"/>
    <property type="match status" value="1"/>
</dbReference>
<protein>
    <recommendedName>
        <fullName evidence="2">BAR domain-containing protein</fullName>
    </recommendedName>
</protein>
<evidence type="ECO:0000313" key="4">
    <source>
        <dbReference type="Proteomes" id="UP000053766"/>
    </source>
</evidence>
<dbReference type="GO" id="GO:0005737">
    <property type="term" value="C:cytoplasm"/>
    <property type="evidence" value="ECO:0007669"/>
    <property type="project" value="InterPro"/>
</dbReference>
<gene>
    <name evidence="3" type="ORF">DICVIV_08221</name>
</gene>
<dbReference type="Pfam" id="PF03114">
    <property type="entry name" value="BAR"/>
    <property type="match status" value="1"/>
</dbReference>
<dbReference type="InterPro" id="IPR004148">
    <property type="entry name" value="BAR_dom"/>
</dbReference>
<dbReference type="EMBL" id="KN716389">
    <property type="protein sequence ID" value="KJH45746.1"/>
    <property type="molecule type" value="Genomic_DNA"/>
</dbReference>
<dbReference type="InterPro" id="IPR027267">
    <property type="entry name" value="AH/BAR_dom_sf"/>
</dbReference>
<dbReference type="AlphaFoldDB" id="A0A0D8XTR1"/>
<proteinExistence type="predicted"/>
<feature type="coiled-coil region" evidence="1">
    <location>
        <begin position="217"/>
        <end position="244"/>
    </location>
</feature>
<evidence type="ECO:0000313" key="3">
    <source>
        <dbReference type="EMBL" id="KJH45746.1"/>
    </source>
</evidence>
<accession>A0A0D8XTR1</accession>
<evidence type="ECO:0000256" key="1">
    <source>
        <dbReference type="SAM" id="Coils"/>
    </source>
</evidence>
<name>A0A0D8XTR1_DICVI</name>
<dbReference type="Proteomes" id="UP000053766">
    <property type="component" value="Unassembled WGS sequence"/>
</dbReference>
<reference evidence="4" key="2">
    <citation type="journal article" date="2016" name="Sci. Rep.">
        <title>Dictyocaulus viviparus genome, variome and transcriptome elucidate lungworm biology and support future intervention.</title>
        <authorList>
            <person name="McNulty S.N."/>
            <person name="Strube C."/>
            <person name="Rosa B.A."/>
            <person name="Martin J.C."/>
            <person name="Tyagi R."/>
            <person name="Choi Y.J."/>
            <person name="Wang Q."/>
            <person name="Hallsworth Pepin K."/>
            <person name="Zhang X."/>
            <person name="Ozersky P."/>
            <person name="Wilson R.K."/>
            <person name="Sternberg P.W."/>
            <person name="Gasser R.B."/>
            <person name="Mitreva M."/>
        </authorList>
    </citation>
    <scope>NUCLEOTIDE SEQUENCE [LARGE SCALE GENOMIC DNA]</scope>
    <source>
        <strain evidence="4">HannoverDv2000</strain>
    </source>
</reference>
<feature type="domain" description="BAR" evidence="2">
    <location>
        <begin position="193"/>
        <end position="302"/>
    </location>
</feature>